<sequence>MSLFRALRALPFKTRPDPRLREDALFVSTRLGHVPITVRRSSQARRMTLRVRAATRDVTLTLPTSASFAGARDFIERHVTWIEHRLSRLPERIPFEPGETIPLRGVGHRIVLREGFRGVVRAEPGPRGEGPILVVHGAPEHAPRRVADFLKREARDDLSAAVARHAASLGVTVGRIAIRDTTSRWGSCSVAGDLAFSWRLILAPAHVLDYLAAHEVAHRREMNHSPRYWAHVARLAPDYDRAEGWLKAHGAALHRYG</sequence>
<dbReference type="AlphaFoldDB" id="A0A7W6GGX5"/>
<accession>A0A7W6GGX5</accession>
<dbReference type="Proteomes" id="UP000528964">
    <property type="component" value="Unassembled WGS sequence"/>
</dbReference>
<dbReference type="PANTHER" id="PTHR30399">
    <property type="entry name" value="UNCHARACTERIZED PROTEIN YGJP"/>
    <property type="match status" value="1"/>
</dbReference>
<name>A0A7W6GGX5_9HYPH</name>
<comment type="caution">
    <text evidence="2">The sequence shown here is derived from an EMBL/GenBank/DDBJ whole genome shotgun (WGS) entry which is preliminary data.</text>
</comment>
<organism evidence="2 3">
    <name type="scientific">Hansschlegelia beijingensis</name>
    <dbReference type="NCBI Taxonomy" id="1133344"/>
    <lineage>
        <taxon>Bacteria</taxon>
        <taxon>Pseudomonadati</taxon>
        <taxon>Pseudomonadota</taxon>
        <taxon>Alphaproteobacteria</taxon>
        <taxon>Hyphomicrobiales</taxon>
        <taxon>Methylopilaceae</taxon>
        <taxon>Hansschlegelia</taxon>
    </lineage>
</organism>
<feature type="domain" description="YgjP-like metallopeptidase" evidence="1">
    <location>
        <begin position="47"/>
        <end position="249"/>
    </location>
</feature>
<dbReference type="Gene3D" id="3.30.2010.10">
    <property type="entry name" value="Metalloproteases ('zincins'), catalytic domain"/>
    <property type="match status" value="1"/>
</dbReference>
<dbReference type="InterPro" id="IPR002725">
    <property type="entry name" value="YgjP-like_metallopeptidase"/>
</dbReference>
<dbReference type="RefSeq" id="WP_183395033.1">
    <property type="nucleotide sequence ID" value="NZ_JACIDR010000002.1"/>
</dbReference>
<dbReference type="Pfam" id="PF01863">
    <property type="entry name" value="YgjP-like"/>
    <property type="match status" value="1"/>
</dbReference>
<proteinExistence type="predicted"/>
<dbReference type="EMBL" id="JACIDR010000002">
    <property type="protein sequence ID" value="MBB3973189.1"/>
    <property type="molecule type" value="Genomic_DNA"/>
</dbReference>
<gene>
    <name evidence="2" type="ORF">GGR24_001846</name>
</gene>
<evidence type="ECO:0000313" key="3">
    <source>
        <dbReference type="Proteomes" id="UP000528964"/>
    </source>
</evidence>
<evidence type="ECO:0000313" key="2">
    <source>
        <dbReference type="EMBL" id="MBB3973189.1"/>
    </source>
</evidence>
<keyword evidence="3" id="KW-1185">Reference proteome</keyword>
<dbReference type="CDD" id="cd07344">
    <property type="entry name" value="M48_yhfN_like"/>
    <property type="match status" value="1"/>
</dbReference>
<reference evidence="2 3" key="1">
    <citation type="submission" date="2020-08" db="EMBL/GenBank/DDBJ databases">
        <title>Genomic Encyclopedia of Type Strains, Phase IV (KMG-IV): sequencing the most valuable type-strain genomes for metagenomic binning, comparative biology and taxonomic classification.</title>
        <authorList>
            <person name="Goeker M."/>
        </authorList>
    </citation>
    <scope>NUCLEOTIDE SEQUENCE [LARGE SCALE GENOMIC DNA]</scope>
    <source>
        <strain evidence="2 3">DSM 25481</strain>
    </source>
</reference>
<dbReference type="PANTHER" id="PTHR30399:SF1">
    <property type="entry name" value="UTP PYROPHOSPHATASE"/>
    <property type="match status" value="1"/>
</dbReference>
<dbReference type="InterPro" id="IPR053136">
    <property type="entry name" value="UTP_pyrophosphatase-like"/>
</dbReference>
<protein>
    <recommendedName>
        <fullName evidence="1">YgjP-like metallopeptidase domain-containing protein</fullName>
    </recommendedName>
</protein>
<evidence type="ECO:0000259" key="1">
    <source>
        <dbReference type="Pfam" id="PF01863"/>
    </source>
</evidence>